<keyword evidence="4" id="KW-1185">Reference proteome</keyword>
<dbReference type="Pfam" id="PF13556">
    <property type="entry name" value="HTH_30"/>
    <property type="match status" value="1"/>
</dbReference>
<reference evidence="4" key="1">
    <citation type="journal article" date="2019" name="Int. J. Syst. Evol. Microbiol.">
        <title>The Global Catalogue of Microorganisms (GCM) 10K type strain sequencing project: providing services to taxonomists for standard genome sequencing and annotation.</title>
        <authorList>
            <consortium name="The Broad Institute Genomics Platform"/>
            <consortium name="The Broad Institute Genome Sequencing Center for Infectious Disease"/>
            <person name="Wu L."/>
            <person name="Ma J."/>
        </authorList>
    </citation>
    <scope>NUCLEOTIDE SEQUENCE [LARGE SCALE GENOMIC DNA]</scope>
    <source>
        <strain evidence="4">CGMCC 4.1434</strain>
    </source>
</reference>
<evidence type="ECO:0000259" key="2">
    <source>
        <dbReference type="Pfam" id="PF13556"/>
    </source>
</evidence>
<dbReference type="InterPro" id="IPR025736">
    <property type="entry name" value="PucR_C-HTH_dom"/>
</dbReference>
<feature type="domain" description="Purine catabolism PurC-like" evidence="1">
    <location>
        <begin position="10"/>
        <end position="129"/>
    </location>
</feature>
<dbReference type="Pfam" id="PF07905">
    <property type="entry name" value="PucR"/>
    <property type="match status" value="1"/>
</dbReference>
<name>A0ABW0TJ42_9BACL</name>
<dbReference type="PANTHER" id="PTHR33744:SF1">
    <property type="entry name" value="DNA-BINDING TRANSCRIPTIONAL ACTIVATOR ADER"/>
    <property type="match status" value="1"/>
</dbReference>
<protein>
    <submittedName>
        <fullName evidence="3">PucR family transcriptional regulator</fullName>
    </submittedName>
</protein>
<dbReference type="RefSeq" id="WP_381434267.1">
    <property type="nucleotide sequence ID" value="NZ_JBHSNO010000005.1"/>
</dbReference>
<evidence type="ECO:0000259" key="1">
    <source>
        <dbReference type="Pfam" id="PF07905"/>
    </source>
</evidence>
<comment type="caution">
    <text evidence="3">The sequence shown here is derived from an EMBL/GenBank/DDBJ whole genome shotgun (WGS) entry which is preliminary data.</text>
</comment>
<accession>A0ABW0TJ42</accession>
<dbReference type="Proteomes" id="UP001596109">
    <property type="component" value="Unassembled WGS sequence"/>
</dbReference>
<evidence type="ECO:0000313" key="3">
    <source>
        <dbReference type="EMBL" id="MFC5589502.1"/>
    </source>
</evidence>
<organism evidence="3 4">
    <name type="scientific">Sporosarcina soli</name>
    <dbReference type="NCBI Taxonomy" id="334736"/>
    <lineage>
        <taxon>Bacteria</taxon>
        <taxon>Bacillati</taxon>
        <taxon>Bacillota</taxon>
        <taxon>Bacilli</taxon>
        <taxon>Bacillales</taxon>
        <taxon>Caryophanaceae</taxon>
        <taxon>Sporosarcina</taxon>
    </lineage>
</organism>
<gene>
    <name evidence="3" type="ORF">ACFPRA_11420</name>
</gene>
<dbReference type="InterPro" id="IPR051448">
    <property type="entry name" value="CdaR-like_regulators"/>
</dbReference>
<dbReference type="InterPro" id="IPR012914">
    <property type="entry name" value="PucR_dom"/>
</dbReference>
<evidence type="ECO:0000313" key="4">
    <source>
        <dbReference type="Proteomes" id="UP001596109"/>
    </source>
</evidence>
<sequence>MNELRLTVGDVLSRNPFKSAKVVAGEGGLDRQVKWTHVLEVNEFESLIDGGEMILTTGGGLQPDLPNQLKYVEKLIEKNVACICIELGYYFKEMPPELLTLANEHDFPIIIFENPVKFVDITQDLHTFIINQHHQMLSQLDTLSRKFNALSLTPNGILKILQELHQFFQKSILFMTDDRRAYYYPPESKEMEYTIRNYFETLPSSDVEQTIFTLDKQLFALMPVKGLGQTWGYLCLQVGQPISDEFTFLILDRAALAIAQILLRNRTIEERKQHNEEEFVRNLLNGRDFEQDDLQSYLPIASRNMHFRIFIIQTNAEETNHSEDDWEEIKLQRSIMIRSLFKRTGFFPAVSSTKNEIAIIASFIVADHLRNETTRFSQVIRHISEMKDNSFITGDKCTFGISMVYKEFSDVKRGYEEARKVLALHESRITETNFYEELGIYRLLLLLKNSDYLETYVLDYLSAVLDYDQKTDSALLETLRVYLACNGSKKDTADSLFIVRQTLYHRLEKLEALLGADFMEPPNRLALEVAIMVHQLLKDNKSRADNLLHN</sequence>
<dbReference type="Gene3D" id="1.10.10.2840">
    <property type="entry name" value="PucR C-terminal helix-turn-helix domain"/>
    <property type="match status" value="1"/>
</dbReference>
<dbReference type="EMBL" id="JBHSNO010000005">
    <property type="protein sequence ID" value="MFC5589502.1"/>
    <property type="molecule type" value="Genomic_DNA"/>
</dbReference>
<dbReference type="PANTHER" id="PTHR33744">
    <property type="entry name" value="CARBOHYDRATE DIACID REGULATOR"/>
    <property type="match status" value="1"/>
</dbReference>
<proteinExistence type="predicted"/>
<dbReference type="InterPro" id="IPR042070">
    <property type="entry name" value="PucR_C-HTH_sf"/>
</dbReference>
<feature type="domain" description="PucR C-terminal helix-turn-helix" evidence="2">
    <location>
        <begin position="475"/>
        <end position="532"/>
    </location>
</feature>